<dbReference type="AlphaFoldDB" id="A0A803QNJ5"/>
<evidence type="ECO:0000256" key="1">
    <source>
        <dbReference type="SAM" id="MobiDB-lite"/>
    </source>
</evidence>
<dbReference type="Gramene" id="evm.model.10.374">
    <property type="protein sequence ID" value="cds.evm.model.10.374"/>
    <property type="gene ID" value="evm.TU.10.374"/>
</dbReference>
<sequence>MMNVPLPGNGVNLVDTFNGQTTITPLNLFQETAGHAGETSTPAVTIGHFPPITPAVVSEESQPSITLVALGRRDRKKMTLSGESLEAGLNRELSQSANAPTATTEMIIPANIAAVASILTVTQANPVLPGEIDQESLLRALRMFEQQRKPNYKLHRTSPFTEEMRQAQLPEGFRLSESLKYKGVAKNRFLEGLQAQQPESLVEFFAMAKLHKRIENSLAELKRGKEKRESLVSRSRSRSPKGRNAQGQSLRRRIPQRRQSPKLAKSPSKKKTSPKRKGGPHFVNYIKLSAPRDHIYTIEEHNGVFRKPPPIRGNREKRDPKKFCKYHKDISHTTLECWFLQDEIEELIRQGKFNKYKKNRESHPQADENDNTNNASGSRLPRNILTIIGGPHVGGESRKAQERYAKEAKEKPLTNVNNLSE</sequence>
<evidence type="ECO:0000313" key="3">
    <source>
        <dbReference type="Proteomes" id="UP000596661"/>
    </source>
</evidence>
<feature type="compositionally biased region" description="Basic residues" evidence="1">
    <location>
        <begin position="267"/>
        <end position="279"/>
    </location>
</feature>
<feature type="compositionally biased region" description="Basic residues" evidence="1">
    <location>
        <begin position="250"/>
        <end position="260"/>
    </location>
</feature>
<dbReference type="EMBL" id="UZAU01000796">
    <property type="status" value="NOT_ANNOTATED_CDS"/>
    <property type="molecule type" value="Genomic_DNA"/>
</dbReference>
<protein>
    <recommendedName>
        <fullName evidence="4">Retrotransposon gag domain-containing protein</fullName>
    </recommendedName>
</protein>
<proteinExistence type="predicted"/>
<keyword evidence="3" id="KW-1185">Reference proteome</keyword>
<evidence type="ECO:0000313" key="2">
    <source>
        <dbReference type="EnsemblPlants" id="cds.evm.model.10.374"/>
    </source>
</evidence>
<name>A0A803QNJ5_CANSA</name>
<feature type="compositionally biased region" description="Basic and acidic residues" evidence="1">
    <location>
        <begin position="395"/>
        <end position="412"/>
    </location>
</feature>
<evidence type="ECO:0008006" key="4">
    <source>
        <dbReference type="Google" id="ProtNLM"/>
    </source>
</evidence>
<feature type="region of interest" description="Disordered" evidence="1">
    <location>
        <begin position="357"/>
        <end position="421"/>
    </location>
</feature>
<dbReference type="Proteomes" id="UP000596661">
    <property type="component" value="Unassembled WGS sequence"/>
</dbReference>
<reference evidence="2" key="1">
    <citation type="submission" date="2021-03" db="UniProtKB">
        <authorList>
            <consortium name="EnsemblPlants"/>
        </authorList>
    </citation>
    <scope>IDENTIFICATION</scope>
</reference>
<organism evidence="2 3">
    <name type="scientific">Cannabis sativa</name>
    <name type="common">Hemp</name>
    <name type="synonym">Marijuana</name>
    <dbReference type="NCBI Taxonomy" id="3483"/>
    <lineage>
        <taxon>Eukaryota</taxon>
        <taxon>Viridiplantae</taxon>
        <taxon>Streptophyta</taxon>
        <taxon>Embryophyta</taxon>
        <taxon>Tracheophyta</taxon>
        <taxon>Spermatophyta</taxon>
        <taxon>Magnoliopsida</taxon>
        <taxon>eudicotyledons</taxon>
        <taxon>Gunneridae</taxon>
        <taxon>Pentapetalae</taxon>
        <taxon>rosids</taxon>
        <taxon>fabids</taxon>
        <taxon>Rosales</taxon>
        <taxon>Cannabaceae</taxon>
        <taxon>Cannabis</taxon>
    </lineage>
</organism>
<feature type="compositionally biased region" description="Basic and acidic residues" evidence="1">
    <location>
        <begin position="221"/>
        <end position="231"/>
    </location>
</feature>
<dbReference type="EnsemblPlants" id="evm.model.10.374">
    <property type="protein sequence ID" value="cds.evm.model.10.374"/>
    <property type="gene ID" value="evm.TU.10.374"/>
</dbReference>
<feature type="region of interest" description="Disordered" evidence="1">
    <location>
        <begin position="221"/>
        <end position="282"/>
    </location>
</feature>
<accession>A0A803QNJ5</accession>